<gene>
    <name evidence="6" type="ORF">BIY23_03270</name>
</gene>
<evidence type="ECO:0000259" key="5">
    <source>
        <dbReference type="Pfam" id="PF04085"/>
    </source>
</evidence>
<dbReference type="AlphaFoldDB" id="A0A1E7QJB0"/>
<organism evidence="6 7">
    <name type="scientific">Wolbachia pipientis</name>
    <dbReference type="NCBI Taxonomy" id="955"/>
    <lineage>
        <taxon>Bacteria</taxon>
        <taxon>Pseudomonadati</taxon>
        <taxon>Pseudomonadota</taxon>
        <taxon>Alphaproteobacteria</taxon>
        <taxon>Rickettsiales</taxon>
        <taxon>Anaplasmataceae</taxon>
        <taxon>Wolbachieae</taxon>
        <taxon>Wolbachia</taxon>
    </lineage>
</organism>
<proteinExistence type="inferred from homology"/>
<feature type="domain" description="Rod shape-determining protein MreC beta-barrel core" evidence="5">
    <location>
        <begin position="71"/>
        <end position="184"/>
    </location>
</feature>
<dbReference type="InterPro" id="IPR042177">
    <property type="entry name" value="Cell/Rod_1"/>
</dbReference>
<sequence length="199" mass="22134">MPPLFCIKNSFIKSVKKCTSEDQVLVKEEGLIMEDTLANKVLTAENLRLKKLLNFLSSYDGLEYVTTHVTITNVRGAIFIAAGTEHGIQKDQLIINEDGLVGKVIDVNKLSARLLPLNNKNFHIPVMIVESGMKAIAVGTNSDYLQLLYLPTRAQEGNMVVTAVNNLPKIYVGQVIKNNRIKSNINLKQIDFVSIVKPR</sequence>
<keyword evidence="7" id="KW-1185">Reference proteome</keyword>
<evidence type="ECO:0000256" key="3">
    <source>
        <dbReference type="ARBA" id="ARBA00022960"/>
    </source>
</evidence>
<dbReference type="Gene3D" id="2.40.10.350">
    <property type="entry name" value="Rod shape-determining protein MreC, domain 2"/>
    <property type="match status" value="1"/>
</dbReference>
<dbReference type="Proteomes" id="UP000175679">
    <property type="component" value="Unassembled WGS sequence"/>
</dbReference>
<keyword evidence="3" id="KW-0133">Cell shape</keyword>
<reference evidence="6 7" key="1">
    <citation type="submission" date="2016-09" db="EMBL/GenBank/DDBJ databases">
        <title>Genomic evidence for plant-parasitic nematodes as the earliest Wolbachia hosts.</title>
        <authorList>
            <person name="Brown A.M."/>
            <person name="Wasala S.K."/>
            <person name="Howe D.K."/>
            <person name="Peetz A.B."/>
            <person name="Zasada I.A."/>
            <person name="Denver D.R."/>
        </authorList>
    </citation>
    <scope>NUCLEOTIDE SEQUENCE [LARGE SCALE GENOMIC DNA]</scope>
    <source>
        <strain evidence="7">wPpe</strain>
    </source>
</reference>
<evidence type="ECO:0000256" key="2">
    <source>
        <dbReference type="ARBA" id="ARBA00013855"/>
    </source>
</evidence>
<dbReference type="Pfam" id="PF04085">
    <property type="entry name" value="MreC"/>
    <property type="match status" value="1"/>
</dbReference>
<dbReference type="InterPro" id="IPR007221">
    <property type="entry name" value="MreC"/>
</dbReference>
<dbReference type="PANTHER" id="PTHR34138:SF1">
    <property type="entry name" value="CELL SHAPE-DETERMINING PROTEIN MREC"/>
    <property type="match status" value="1"/>
</dbReference>
<comment type="similarity">
    <text evidence="1">Belongs to the MreC family.</text>
</comment>
<evidence type="ECO:0000313" key="7">
    <source>
        <dbReference type="Proteomes" id="UP000175679"/>
    </source>
</evidence>
<dbReference type="EMBL" id="MJMG01000008">
    <property type="protein sequence ID" value="OEY86558.1"/>
    <property type="molecule type" value="Genomic_DNA"/>
</dbReference>
<accession>A0A1E7QJB0</accession>
<evidence type="ECO:0000313" key="6">
    <source>
        <dbReference type="EMBL" id="OEY86558.1"/>
    </source>
</evidence>
<protein>
    <recommendedName>
        <fullName evidence="2">Cell shape-determining protein MreC</fullName>
    </recommendedName>
    <alternativeName>
        <fullName evidence="4">Cell shape protein MreC</fullName>
    </alternativeName>
</protein>
<evidence type="ECO:0000256" key="4">
    <source>
        <dbReference type="ARBA" id="ARBA00032089"/>
    </source>
</evidence>
<evidence type="ECO:0000256" key="1">
    <source>
        <dbReference type="ARBA" id="ARBA00009369"/>
    </source>
</evidence>
<dbReference type="InterPro" id="IPR042175">
    <property type="entry name" value="Cell/Rod_MreC_2"/>
</dbReference>
<dbReference type="GO" id="GO:0008360">
    <property type="term" value="P:regulation of cell shape"/>
    <property type="evidence" value="ECO:0007669"/>
    <property type="project" value="UniProtKB-KW"/>
</dbReference>
<dbReference type="PANTHER" id="PTHR34138">
    <property type="entry name" value="CELL SHAPE-DETERMINING PROTEIN MREC"/>
    <property type="match status" value="1"/>
</dbReference>
<comment type="caution">
    <text evidence="6">The sequence shown here is derived from an EMBL/GenBank/DDBJ whole genome shotgun (WGS) entry which is preliminary data.</text>
</comment>
<name>A0A1E7QJB0_WOLPI</name>
<dbReference type="GO" id="GO:0005886">
    <property type="term" value="C:plasma membrane"/>
    <property type="evidence" value="ECO:0007669"/>
    <property type="project" value="TreeGrafter"/>
</dbReference>
<dbReference type="Gene3D" id="2.40.10.340">
    <property type="entry name" value="Rod shape-determining protein MreC, domain 1"/>
    <property type="match status" value="1"/>
</dbReference>
<dbReference type="InterPro" id="IPR055342">
    <property type="entry name" value="MreC_beta-barrel_core"/>
</dbReference>